<gene>
    <name evidence="2" type="ORF">ACFQ1S_32355</name>
</gene>
<dbReference type="Proteomes" id="UP001597045">
    <property type="component" value="Unassembled WGS sequence"/>
</dbReference>
<accession>A0ABW3MGV2</accession>
<keyword evidence="3" id="KW-1185">Reference proteome</keyword>
<dbReference type="Pfam" id="PF21076">
    <property type="entry name" value="GDH_ACT2"/>
    <property type="match status" value="1"/>
</dbReference>
<comment type="caution">
    <text evidence="2">The sequence shown here is derived from an EMBL/GenBank/DDBJ whole genome shotgun (WGS) entry which is preliminary data.</text>
</comment>
<dbReference type="InterPro" id="IPR049062">
    <property type="entry name" value="NAD_Glu_DH_ACT2"/>
</dbReference>
<sequence length="294" mass="32635">GPDSVAHALAPKLLVLTEASAPSTVHRSVYPYYVGVKTFDADGQVTGEHRFLGVFTTNAIHDNVLDIPVVSRRVREVIHRAGFPLDSYSGQRMLEVIQNWPRSELFSSSTDSLYATATGVIALADRRRLRFFLRRDPFKRFFSCLVFLPRDRYTTTTRLAMQEVLLAELGGSNLEYSARIGEFALAQVYFTVHTDPSVPIEPWPTRLSSRYLPAITRSGGWVSVVVPVTSSLCRTRSVNRGGMARFTRFASARSIASVGMTQSPEPADLALAADFTAPTREHWQELVAGVLRKA</sequence>
<evidence type="ECO:0000313" key="2">
    <source>
        <dbReference type="EMBL" id="MFD1049892.1"/>
    </source>
</evidence>
<evidence type="ECO:0000259" key="1">
    <source>
        <dbReference type="Pfam" id="PF21076"/>
    </source>
</evidence>
<reference evidence="3" key="1">
    <citation type="journal article" date="2019" name="Int. J. Syst. Evol. Microbiol.">
        <title>The Global Catalogue of Microorganisms (GCM) 10K type strain sequencing project: providing services to taxonomists for standard genome sequencing and annotation.</title>
        <authorList>
            <consortium name="The Broad Institute Genomics Platform"/>
            <consortium name="The Broad Institute Genome Sequencing Center for Infectious Disease"/>
            <person name="Wu L."/>
            <person name="Ma J."/>
        </authorList>
    </citation>
    <scope>NUCLEOTIDE SEQUENCE [LARGE SCALE GENOMIC DNA]</scope>
    <source>
        <strain evidence="3">JCM 31486</strain>
    </source>
</reference>
<dbReference type="InterPro" id="IPR049059">
    <property type="entry name" value="NAD_Glu_DH_HM1"/>
</dbReference>
<dbReference type="EMBL" id="JBHTIS010002469">
    <property type="protein sequence ID" value="MFD1049892.1"/>
    <property type="molecule type" value="Genomic_DNA"/>
</dbReference>
<feature type="non-terminal residue" evidence="2">
    <location>
        <position position="294"/>
    </location>
</feature>
<protein>
    <submittedName>
        <fullName evidence="2">NAD-glutamate dehydrogenase</fullName>
    </submittedName>
</protein>
<dbReference type="InterPro" id="IPR024067">
    <property type="entry name" value="Me-malonyl-CoA_mutase_sm_su_N"/>
</dbReference>
<dbReference type="Gene3D" id="1.10.196.20">
    <property type="match status" value="1"/>
</dbReference>
<dbReference type="PANTHER" id="PTHR43403:SF1">
    <property type="entry name" value="NAD-SPECIFIC GLUTAMATE DEHYDROGENASE"/>
    <property type="match status" value="1"/>
</dbReference>
<name>A0ABW3MGV2_9PSEU</name>
<dbReference type="Pfam" id="PF21073">
    <property type="entry name" value="GDH_HM1"/>
    <property type="match status" value="1"/>
</dbReference>
<dbReference type="InterPro" id="IPR007780">
    <property type="entry name" value="NAD_Glu_DH_bac"/>
</dbReference>
<feature type="non-terminal residue" evidence="2">
    <location>
        <position position="1"/>
    </location>
</feature>
<organism evidence="2 3">
    <name type="scientific">Kibdelosporangium lantanae</name>
    <dbReference type="NCBI Taxonomy" id="1497396"/>
    <lineage>
        <taxon>Bacteria</taxon>
        <taxon>Bacillati</taxon>
        <taxon>Actinomycetota</taxon>
        <taxon>Actinomycetes</taxon>
        <taxon>Pseudonocardiales</taxon>
        <taxon>Pseudonocardiaceae</taxon>
        <taxon>Kibdelosporangium</taxon>
    </lineage>
</organism>
<evidence type="ECO:0000313" key="3">
    <source>
        <dbReference type="Proteomes" id="UP001597045"/>
    </source>
</evidence>
<dbReference type="PANTHER" id="PTHR43403">
    <property type="entry name" value="NAD-SPECIFIC GLUTAMATE DEHYDROGENASE"/>
    <property type="match status" value="1"/>
</dbReference>
<proteinExistence type="predicted"/>
<feature type="domain" description="NAD-glutamate dehydrogenase ACT2" evidence="1">
    <location>
        <begin position="130"/>
        <end position="210"/>
    </location>
</feature>